<evidence type="ECO:0000256" key="7">
    <source>
        <dbReference type="SAM" id="Phobius"/>
    </source>
</evidence>
<keyword evidence="6 7" id="KW-0472">Membrane</keyword>
<comment type="caution">
    <text evidence="9">The sequence shown here is derived from an EMBL/GenBank/DDBJ whole genome shotgun (WGS) entry which is preliminary data.</text>
</comment>
<dbReference type="InterPro" id="IPR020846">
    <property type="entry name" value="MFS_dom"/>
</dbReference>
<dbReference type="CDD" id="cd17329">
    <property type="entry name" value="MFS_MdtH_MDR_like"/>
    <property type="match status" value="1"/>
</dbReference>
<dbReference type="Proteomes" id="UP001649381">
    <property type="component" value="Unassembled WGS sequence"/>
</dbReference>
<feature type="transmembrane region" description="Helical" evidence="7">
    <location>
        <begin position="104"/>
        <end position="127"/>
    </location>
</feature>
<keyword evidence="4 7" id="KW-0812">Transmembrane</keyword>
<dbReference type="EMBL" id="JAKIJS010000001">
    <property type="protein sequence ID" value="MCF6137314.1"/>
    <property type="molecule type" value="Genomic_DNA"/>
</dbReference>
<evidence type="ECO:0000313" key="9">
    <source>
        <dbReference type="EMBL" id="MCF6137314.1"/>
    </source>
</evidence>
<keyword evidence="2" id="KW-0813">Transport</keyword>
<proteinExistence type="predicted"/>
<dbReference type="PANTHER" id="PTHR43414:SF1">
    <property type="entry name" value="PEPTIDE PERMEASE"/>
    <property type="match status" value="1"/>
</dbReference>
<feature type="transmembrane region" description="Helical" evidence="7">
    <location>
        <begin position="392"/>
        <end position="412"/>
    </location>
</feature>
<dbReference type="Gene3D" id="1.20.1250.20">
    <property type="entry name" value="MFS general substrate transporter like domains"/>
    <property type="match status" value="1"/>
</dbReference>
<dbReference type="SUPFAM" id="SSF103473">
    <property type="entry name" value="MFS general substrate transporter"/>
    <property type="match status" value="1"/>
</dbReference>
<name>A0ABS9GX07_9BACL</name>
<feature type="transmembrane region" description="Helical" evidence="7">
    <location>
        <begin position="20"/>
        <end position="40"/>
    </location>
</feature>
<sequence length="436" mass="48604">MKETWRAYKEMDRNVWIRFIGESINGIAFMMLLPFLALYLKDKVDHIWEVGIVMGVSPLASVFGTMIGGRLADIYGRKPLMIGSMAGNAVVMLGFVWFDDFWSFVVLSLFLGFFNSLFHPAASAMVADVTEPDKRTEAFGLLRMGHNIGAAIGPLIGASVVLFSKSIIFMVSAMSMFFYALIVLIWIRESLPKTKTRGQENDKTEKVEEKLPSPFQVIFRDKLLFVFIITGVVISMSFTQTEGLLPLHFDQTLPNLSDAQNPYTYMLAFNGLLVVLFQFPISRWAGNRAIGRVMLYGCILFGFGLLSVGWLPQVFTALSTSYWAIIIIFLTIYGIYTLGEMLMSPVQMTFVANLAPEHLRGTYMGAAGLQWILGGVTGPLLGGYMLDIGLGNVLFTVLGIGCVVAGIVYLSLDRWVDERSEMDQERVKRDLSAVNR</sequence>
<evidence type="ECO:0000313" key="10">
    <source>
        <dbReference type="Proteomes" id="UP001649381"/>
    </source>
</evidence>
<keyword evidence="10" id="KW-1185">Reference proteome</keyword>
<dbReference type="RefSeq" id="WP_236337814.1">
    <property type="nucleotide sequence ID" value="NZ_JAKIJS010000001.1"/>
</dbReference>
<evidence type="ECO:0000256" key="2">
    <source>
        <dbReference type="ARBA" id="ARBA00022448"/>
    </source>
</evidence>
<comment type="subcellular location">
    <subcellularLocation>
        <location evidence="1">Cell membrane</location>
        <topology evidence="1">Multi-pass membrane protein</topology>
    </subcellularLocation>
</comment>
<dbReference type="InterPro" id="IPR011701">
    <property type="entry name" value="MFS"/>
</dbReference>
<dbReference type="InterPro" id="IPR005829">
    <property type="entry name" value="Sugar_transporter_CS"/>
</dbReference>
<evidence type="ECO:0000256" key="1">
    <source>
        <dbReference type="ARBA" id="ARBA00004651"/>
    </source>
</evidence>
<dbReference type="PROSITE" id="PS00216">
    <property type="entry name" value="SUGAR_TRANSPORT_1"/>
    <property type="match status" value="1"/>
</dbReference>
<protein>
    <submittedName>
        <fullName evidence="9">MFS transporter</fullName>
    </submittedName>
</protein>
<feature type="transmembrane region" description="Helical" evidence="7">
    <location>
        <begin position="293"/>
        <end position="315"/>
    </location>
</feature>
<evidence type="ECO:0000256" key="5">
    <source>
        <dbReference type="ARBA" id="ARBA00022989"/>
    </source>
</evidence>
<feature type="domain" description="Major facilitator superfamily (MFS) profile" evidence="8">
    <location>
        <begin position="14"/>
        <end position="417"/>
    </location>
</feature>
<keyword evidence="3" id="KW-1003">Cell membrane</keyword>
<evidence type="ECO:0000256" key="3">
    <source>
        <dbReference type="ARBA" id="ARBA00022475"/>
    </source>
</evidence>
<feature type="transmembrane region" description="Helical" evidence="7">
    <location>
        <begin position="363"/>
        <end position="386"/>
    </location>
</feature>
<feature type="transmembrane region" description="Helical" evidence="7">
    <location>
        <begin position="167"/>
        <end position="187"/>
    </location>
</feature>
<feature type="transmembrane region" description="Helical" evidence="7">
    <location>
        <begin position="321"/>
        <end position="342"/>
    </location>
</feature>
<feature type="transmembrane region" description="Helical" evidence="7">
    <location>
        <begin position="80"/>
        <end position="98"/>
    </location>
</feature>
<dbReference type="PANTHER" id="PTHR43414">
    <property type="entry name" value="MULTIDRUG RESISTANCE PROTEIN MDTG"/>
    <property type="match status" value="1"/>
</dbReference>
<gene>
    <name evidence="9" type="ORF">L2716_06180</name>
</gene>
<dbReference type="PROSITE" id="PS50850">
    <property type="entry name" value="MFS"/>
    <property type="match status" value="1"/>
</dbReference>
<dbReference type="InterPro" id="IPR036259">
    <property type="entry name" value="MFS_trans_sf"/>
</dbReference>
<reference evidence="9 10" key="1">
    <citation type="submission" date="2022-01" db="EMBL/GenBank/DDBJ databases">
        <title>Alkalihalobacillus sp. EGI L200015, a novel bacterium isolated from a salt lake sediment.</title>
        <authorList>
            <person name="Gao L."/>
            <person name="Fang B.-Z."/>
            <person name="Li W.-J."/>
        </authorList>
    </citation>
    <scope>NUCLEOTIDE SEQUENCE [LARGE SCALE GENOMIC DNA]</scope>
    <source>
        <strain evidence="9 10">KCTC 12718</strain>
    </source>
</reference>
<keyword evidence="5 7" id="KW-1133">Transmembrane helix</keyword>
<evidence type="ECO:0000256" key="4">
    <source>
        <dbReference type="ARBA" id="ARBA00022692"/>
    </source>
</evidence>
<feature type="transmembrane region" description="Helical" evidence="7">
    <location>
        <begin position="263"/>
        <end position="281"/>
    </location>
</feature>
<accession>A0ABS9GX07</accession>
<dbReference type="Pfam" id="PF07690">
    <property type="entry name" value="MFS_1"/>
    <property type="match status" value="1"/>
</dbReference>
<evidence type="ECO:0000259" key="8">
    <source>
        <dbReference type="PROSITE" id="PS50850"/>
    </source>
</evidence>
<organism evidence="9 10">
    <name type="scientific">Pseudalkalibacillus berkeleyi</name>
    <dbReference type="NCBI Taxonomy" id="1069813"/>
    <lineage>
        <taxon>Bacteria</taxon>
        <taxon>Bacillati</taxon>
        <taxon>Bacillota</taxon>
        <taxon>Bacilli</taxon>
        <taxon>Bacillales</taxon>
        <taxon>Fictibacillaceae</taxon>
        <taxon>Pseudalkalibacillus</taxon>
    </lineage>
</organism>
<feature type="transmembrane region" description="Helical" evidence="7">
    <location>
        <begin position="139"/>
        <end position="161"/>
    </location>
</feature>
<feature type="transmembrane region" description="Helical" evidence="7">
    <location>
        <begin position="223"/>
        <end position="243"/>
    </location>
</feature>
<feature type="transmembrane region" description="Helical" evidence="7">
    <location>
        <begin position="46"/>
        <end position="68"/>
    </location>
</feature>
<evidence type="ECO:0000256" key="6">
    <source>
        <dbReference type="ARBA" id="ARBA00023136"/>
    </source>
</evidence>